<evidence type="ECO:0000256" key="1">
    <source>
        <dbReference type="SAM" id="Phobius"/>
    </source>
</evidence>
<keyword evidence="1" id="KW-0812">Transmembrane</keyword>
<gene>
    <name evidence="2" type="ORF">Dxin01_02715</name>
</gene>
<comment type="caution">
    <text evidence="2">The sequence shown here is derived from an EMBL/GenBank/DDBJ whole genome shotgun (WGS) entry which is preliminary data.</text>
</comment>
<dbReference type="Proteomes" id="UP001458946">
    <property type="component" value="Unassembled WGS sequence"/>
</dbReference>
<accession>A0ABP9VFY2</accession>
<keyword evidence="1" id="KW-1133">Transmembrane helix</keyword>
<feature type="transmembrane region" description="Helical" evidence="1">
    <location>
        <begin position="116"/>
        <end position="133"/>
    </location>
</feature>
<feature type="transmembrane region" description="Helical" evidence="1">
    <location>
        <begin position="48"/>
        <end position="67"/>
    </location>
</feature>
<sequence>MPLGDPPTYSTPRTLGLALVSWLASMGHFALGAAEYARVGRFAGLWEMILAALLLVYAVLTIIRYAEARDALSDPHPRTPMYATPHEWMTFWVGLTLNALSALVSLGWALRGELSGWHALNMLPALAGVWLALRGRPQPDLD</sequence>
<protein>
    <submittedName>
        <fullName evidence="2">Uncharacterized protein</fullName>
    </submittedName>
</protein>
<dbReference type="RefSeq" id="WP_353542940.1">
    <property type="nucleotide sequence ID" value="NZ_BAABRN010000034.1"/>
</dbReference>
<name>A0ABP9VFY2_9DEIO</name>
<keyword evidence="1" id="KW-0472">Membrane</keyword>
<reference evidence="2 3" key="1">
    <citation type="submission" date="2024-02" db="EMBL/GenBank/DDBJ databases">
        <title>Deinococcus xinjiangensis NBRC 107630.</title>
        <authorList>
            <person name="Ichikawa N."/>
            <person name="Katano-Makiyama Y."/>
            <person name="Hidaka K."/>
        </authorList>
    </citation>
    <scope>NUCLEOTIDE SEQUENCE [LARGE SCALE GENOMIC DNA]</scope>
    <source>
        <strain evidence="2 3">NBRC 107630</strain>
    </source>
</reference>
<organism evidence="2 3">
    <name type="scientific">Deinococcus xinjiangensis</name>
    <dbReference type="NCBI Taxonomy" id="457454"/>
    <lineage>
        <taxon>Bacteria</taxon>
        <taxon>Thermotogati</taxon>
        <taxon>Deinococcota</taxon>
        <taxon>Deinococci</taxon>
        <taxon>Deinococcales</taxon>
        <taxon>Deinococcaceae</taxon>
        <taxon>Deinococcus</taxon>
    </lineage>
</organism>
<evidence type="ECO:0000313" key="3">
    <source>
        <dbReference type="Proteomes" id="UP001458946"/>
    </source>
</evidence>
<dbReference type="EMBL" id="BAABRN010000034">
    <property type="protein sequence ID" value="GAA5502968.1"/>
    <property type="molecule type" value="Genomic_DNA"/>
</dbReference>
<feature type="transmembrane region" description="Helical" evidence="1">
    <location>
        <begin position="88"/>
        <end position="110"/>
    </location>
</feature>
<evidence type="ECO:0000313" key="2">
    <source>
        <dbReference type="EMBL" id="GAA5502968.1"/>
    </source>
</evidence>
<proteinExistence type="predicted"/>
<keyword evidence="3" id="KW-1185">Reference proteome</keyword>